<gene>
    <name evidence="2" type="ORF">TCIL3000_10_5680</name>
</gene>
<dbReference type="Gene3D" id="1.10.287.110">
    <property type="entry name" value="DnaJ domain"/>
    <property type="match status" value="1"/>
</dbReference>
<dbReference type="InterPro" id="IPR018253">
    <property type="entry name" value="DnaJ_domain_CS"/>
</dbReference>
<feature type="domain" description="J" evidence="1">
    <location>
        <begin position="19"/>
        <end position="83"/>
    </location>
</feature>
<dbReference type="VEuPathDB" id="TriTrypDB:TcIL3000_10_5680"/>
<dbReference type="GO" id="GO:0005789">
    <property type="term" value="C:endoplasmic reticulum membrane"/>
    <property type="evidence" value="ECO:0007669"/>
    <property type="project" value="TreeGrafter"/>
</dbReference>
<reference evidence="2" key="1">
    <citation type="journal article" date="2012" name="Proc. Natl. Acad. Sci. U.S.A.">
        <title>Antigenic diversity is generated by distinct evolutionary mechanisms in African trypanosome species.</title>
        <authorList>
            <person name="Jackson A.P."/>
            <person name="Berry A."/>
            <person name="Aslett M."/>
            <person name="Allison H.C."/>
            <person name="Burton P."/>
            <person name="Vavrova-Anderson J."/>
            <person name="Brown R."/>
            <person name="Browne H."/>
            <person name="Corton N."/>
            <person name="Hauser H."/>
            <person name="Gamble J."/>
            <person name="Gilderthorp R."/>
            <person name="Marcello L."/>
            <person name="McQuillan J."/>
            <person name="Otto T.D."/>
            <person name="Quail M.A."/>
            <person name="Sanders M.J."/>
            <person name="van Tonder A."/>
            <person name="Ginger M.L."/>
            <person name="Field M.C."/>
            <person name="Barry J.D."/>
            <person name="Hertz-Fowler C."/>
            <person name="Berriman M."/>
        </authorList>
    </citation>
    <scope>NUCLEOTIDE SEQUENCE</scope>
    <source>
        <strain evidence="2">IL3000</strain>
    </source>
</reference>
<evidence type="ECO:0000313" key="2">
    <source>
        <dbReference type="EMBL" id="CCC93802.1"/>
    </source>
</evidence>
<organism evidence="2">
    <name type="scientific">Trypanosoma congolense (strain IL3000)</name>
    <dbReference type="NCBI Taxonomy" id="1068625"/>
    <lineage>
        <taxon>Eukaryota</taxon>
        <taxon>Discoba</taxon>
        <taxon>Euglenozoa</taxon>
        <taxon>Kinetoplastea</taxon>
        <taxon>Metakinetoplastina</taxon>
        <taxon>Trypanosomatida</taxon>
        <taxon>Trypanosomatidae</taxon>
        <taxon>Trypanosoma</taxon>
        <taxon>Nannomonas</taxon>
    </lineage>
</organism>
<accession>G0UWN6</accession>
<dbReference type="PRINTS" id="PR00625">
    <property type="entry name" value="JDOMAIN"/>
</dbReference>
<sequence>MNSMDDAAIVNHVIGNKNNYYRILFLDRAASNEEIKANYKKMALKCHPDKNKHRNASEAFKLVGTANSVLSDQSKRRIYDSYGADAVRQHETGGGARAAAARRQQYDPNELFEGLFGRTYRMNTEYHFVHEGDIPSSFLIAVPMLAFLLVLMLLQSPLTDLNAYSHPYKQRGSGGGDSVDTFSLTPDPERGHVVERLATVKGARVKYYVKQRWNERAMRGGADVRRMETNVVRQQQESLARRCEAESLSYRARGRKDTPPICSEYEALRKAMRQ</sequence>
<proteinExistence type="predicted"/>
<dbReference type="Pfam" id="PF00226">
    <property type="entry name" value="DnaJ"/>
    <property type="match status" value="1"/>
</dbReference>
<dbReference type="PANTHER" id="PTHR43908:SF3">
    <property type="entry name" value="AT29763P-RELATED"/>
    <property type="match status" value="1"/>
</dbReference>
<dbReference type="GO" id="GO:0030544">
    <property type="term" value="F:Hsp70 protein binding"/>
    <property type="evidence" value="ECO:0007669"/>
    <property type="project" value="TreeGrafter"/>
</dbReference>
<dbReference type="InterPro" id="IPR051100">
    <property type="entry name" value="DnaJ_subfamily_B/C"/>
</dbReference>
<dbReference type="InterPro" id="IPR036869">
    <property type="entry name" value="J_dom_sf"/>
</dbReference>
<dbReference type="AlphaFoldDB" id="G0UWN6"/>
<dbReference type="EMBL" id="HE575323">
    <property type="protein sequence ID" value="CCC93802.1"/>
    <property type="molecule type" value="Genomic_DNA"/>
</dbReference>
<dbReference type="PROSITE" id="PS50076">
    <property type="entry name" value="DNAJ_2"/>
    <property type="match status" value="1"/>
</dbReference>
<dbReference type="InterPro" id="IPR001623">
    <property type="entry name" value="DnaJ_domain"/>
</dbReference>
<dbReference type="CDD" id="cd06257">
    <property type="entry name" value="DnaJ"/>
    <property type="match status" value="1"/>
</dbReference>
<dbReference type="PANTHER" id="PTHR43908">
    <property type="entry name" value="AT29763P-RELATED"/>
    <property type="match status" value="1"/>
</dbReference>
<name>G0UWN6_TRYCI</name>
<dbReference type="GO" id="GO:0071218">
    <property type="term" value="P:cellular response to misfolded protein"/>
    <property type="evidence" value="ECO:0007669"/>
    <property type="project" value="TreeGrafter"/>
</dbReference>
<dbReference type="SMART" id="SM00271">
    <property type="entry name" value="DnaJ"/>
    <property type="match status" value="1"/>
</dbReference>
<protein>
    <submittedName>
        <fullName evidence="2">Uncharacterized protein TCIL3000_10_5680</fullName>
    </submittedName>
</protein>
<dbReference type="SUPFAM" id="SSF46565">
    <property type="entry name" value="Chaperone J-domain"/>
    <property type="match status" value="1"/>
</dbReference>
<dbReference type="PROSITE" id="PS00636">
    <property type="entry name" value="DNAJ_1"/>
    <property type="match status" value="1"/>
</dbReference>
<dbReference type="FunFam" id="1.10.287.110:FF:000140">
    <property type="entry name" value="Chaperone protein DNAj"/>
    <property type="match status" value="1"/>
</dbReference>
<evidence type="ECO:0000259" key="1">
    <source>
        <dbReference type="PROSITE" id="PS50076"/>
    </source>
</evidence>